<gene>
    <name evidence="1" type="ORF">GAP55_20925</name>
</gene>
<proteinExistence type="predicted"/>
<dbReference type="EMBL" id="WCTR01000021">
    <property type="protein sequence ID" value="KAB4208807.1"/>
    <property type="molecule type" value="Genomic_DNA"/>
</dbReference>
<reference evidence="1 2" key="1">
    <citation type="journal article" date="2019" name="Nat. Med.">
        <title>A library of human gut bacterial isolates paired with longitudinal multiomics data enables mechanistic microbiome research.</title>
        <authorList>
            <person name="Poyet M."/>
            <person name="Groussin M."/>
            <person name="Gibbons S.M."/>
            <person name="Avila-Pacheco J."/>
            <person name="Jiang X."/>
            <person name="Kearney S.M."/>
            <person name="Perrotta A.R."/>
            <person name="Berdy B."/>
            <person name="Zhao S."/>
            <person name="Lieberman T.D."/>
            <person name="Swanson P.K."/>
            <person name="Smith M."/>
            <person name="Roesemann S."/>
            <person name="Alexander J.E."/>
            <person name="Rich S.A."/>
            <person name="Livny J."/>
            <person name="Vlamakis H."/>
            <person name="Clish C."/>
            <person name="Bullock K."/>
            <person name="Deik A."/>
            <person name="Scott J."/>
            <person name="Pierce K.A."/>
            <person name="Xavier R.J."/>
            <person name="Alm E.J."/>
        </authorList>
    </citation>
    <scope>NUCLEOTIDE SEQUENCE [LARGE SCALE GENOMIC DNA]</scope>
    <source>
        <strain evidence="1 2">BIOML-A11</strain>
    </source>
</reference>
<organism evidence="1 2">
    <name type="scientific">Bacteroides uniformis</name>
    <dbReference type="NCBI Taxonomy" id="820"/>
    <lineage>
        <taxon>Bacteria</taxon>
        <taxon>Pseudomonadati</taxon>
        <taxon>Bacteroidota</taxon>
        <taxon>Bacteroidia</taxon>
        <taxon>Bacteroidales</taxon>
        <taxon>Bacteroidaceae</taxon>
        <taxon>Bacteroides</taxon>
    </lineage>
</organism>
<comment type="caution">
    <text evidence="1">The sequence shown here is derived from an EMBL/GenBank/DDBJ whole genome shotgun (WGS) entry which is preliminary data.</text>
</comment>
<name>A0A7J5HG41_BACUN</name>
<evidence type="ECO:0000313" key="1">
    <source>
        <dbReference type="EMBL" id="KAB4208807.1"/>
    </source>
</evidence>
<sequence length="76" mass="8304">MLFYTGTLSGAYRKQAQSARGRYVSAEKVQELFAQLGIELCAGRKRIRAARSDKSISIYVNGGTVNITFNEKGGKA</sequence>
<dbReference type="Proteomes" id="UP000466952">
    <property type="component" value="Unassembled WGS sequence"/>
</dbReference>
<protein>
    <submittedName>
        <fullName evidence="1">Uncharacterized protein</fullName>
    </submittedName>
</protein>
<accession>A0A7J5HG41</accession>
<evidence type="ECO:0000313" key="2">
    <source>
        <dbReference type="Proteomes" id="UP000466952"/>
    </source>
</evidence>
<dbReference type="AlphaFoldDB" id="A0A7J5HG41"/>